<dbReference type="GO" id="GO:0051539">
    <property type="term" value="F:4 iron, 4 sulfur cluster binding"/>
    <property type="evidence" value="ECO:0007669"/>
    <property type="project" value="InterPro"/>
</dbReference>
<sequence>MEELAEQMKKNPLLDGLTLSGGEPFLQAYECAKLAAAAHEAGLDVWTYTGYLYENLIAAKNSDWDALLQASDVLVDGPFLEVKKSYSARFRGSANQRLIDLKATRSANKIVLWKETDPLSHFTVPKS</sequence>
<dbReference type="EMBL" id="VSSQ01062222">
    <property type="protein sequence ID" value="MPN15452.1"/>
    <property type="molecule type" value="Genomic_DNA"/>
</dbReference>
<dbReference type="GO" id="GO:0043365">
    <property type="term" value="F:[formate-C-acetyltransferase]-activating enzyme activity"/>
    <property type="evidence" value="ECO:0007669"/>
    <property type="project" value="InterPro"/>
</dbReference>
<dbReference type="AlphaFoldDB" id="A0A645FPD9"/>
<gene>
    <name evidence="1" type="ORF">SDC9_162786</name>
</gene>
<evidence type="ECO:0000313" key="1">
    <source>
        <dbReference type="EMBL" id="MPN15452.1"/>
    </source>
</evidence>
<evidence type="ECO:0008006" key="2">
    <source>
        <dbReference type="Google" id="ProtNLM"/>
    </source>
</evidence>
<comment type="caution">
    <text evidence="1">The sequence shown here is derived from an EMBL/GenBank/DDBJ whole genome shotgun (WGS) entry which is preliminary data.</text>
</comment>
<proteinExistence type="predicted"/>
<name>A0A645FPD9_9ZZZZ</name>
<protein>
    <recommendedName>
        <fullName evidence="2">7-carboxy-7-deazaguanine synthase</fullName>
    </recommendedName>
</protein>
<accession>A0A645FPD9</accession>
<organism evidence="1">
    <name type="scientific">bioreactor metagenome</name>
    <dbReference type="NCBI Taxonomy" id="1076179"/>
    <lineage>
        <taxon>unclassified sequences</taxon>
        <taxon>metagenomes</taxon>
        <taxon>ecological metagenomes</taxon>
    </lineage>
</organism>
<dbReference type="PIRSF" id="PIRSF000368">
    <property type="entry name" value="NrdG"/>
    <property type="match status" value="1"/>
</dbReference>
<dbReference type="InterPro" id="IPR013785">
    <property type="entry name" value="Aldolase_TIM"/>
</dbReference>
<dbReference type="Gene3D" id="3.20.20.70">
    <property type="entry name" value="Aldolase class I"/>
    <property type="match status" value="1"/>
</dbReference>
<dbReference type="Pfam" id="PF13353">
    <property type="entry name" value="Fer4_12"/>
    <property type="match status" value="1"/>
</dbReference>
<reference evidence="1" key="1">
    <citation type="submission" date="2019-08" db="EMBL/GenBank/DDBJ databases">
        <authorList>
            <person name="Kucharzyk K."/>
            <person name="Murdoch R.W."/>
            <person name="Higgins S."/>
            <person name="Loffler F."/>
        </authorList>
    </citation>
    <scope>NUCLEOTIDE SEQUENCE</scope>
</reference>
<dbReference type="InterPro" id="IPR012837">
    <property type="entry name" value="NrdG"/>
</dbReference>